<evidence type="ECO:0000256" key="1">
    <source>
        <dbReference type="SAM" id="SignalP"/>
    </source>
</evidence>
<reference evidence="3" key="1">
    <citation type="journal article" date="2018" name="Nat. Microbiol.">
        <title>Leveraging single-cell genomics to expand the fungal tree of life.</title>
        <authorList>
            <person name="Ahrendt S.R."/>
            <person name="Quandt C.A."/>
            <person name="Ciobanu D."/>
            <person name="Clum A."/>
            <person name="Salamov A."/>
            <person name="Andreopoulos B."/>
            <person name="Cheng J.F."/>
            <person name="Woyke T."/>
            <person name="Pelin A."/>
            <person name="Henrissat B."/>
            <person name="Reynolds N.K."/>
            <person name="Benny G.L."/>
            <person name="Smith M.E."/>
            <person name="James T.Y."/>
            <person name="Grigoriev I.V."/>
        </authorList>
    </citation>
    <scope>NUCLEOTIDE SEQUENCE [LARGE SCALE GENOMIC DNA]</scope>
    <source>
        <strain evidence="3">RSA 468</strain>
    </source>
</reference>
<accession>A0A4V1J3W8</accession>
<proteinExistence type="predicted"/>
<evidence type="ECO:0000313" key="3">
    <source>
        <dbReference type="Proteomes" id="UP000268162"/>
    </source>
</evidence>
<evidence type="ECO:0008006" key="4">
    <source>
        <dbReference type="Google" id="ProtNLM"/>
    </source>
</evidence>
<dbReference type="EMBL" id="ML003797">
    <property type="protein sequence ID" value="RKP33509.1"/>
    <property type="molecule type" value="Genomic_DNA"/>
</dbReference>
<gene>
    <name evidence="2" type="ORF">BJ085DRAFT_39917</name>
</gene>
<dbReference type="Proteomes" id="UP000268162">
    <property type="component" value="Unassembled WGS sequence"/>
</dbReference>
<dbReference type="AlphaFoldDB" id="A0A4V1J3W8"/>
<keyword evidence="1" id="KW-0732">Signal</keyword>
<feature type="chain" id="PRO_5020788157" description="F-box domain-containing protein" evidence="1">
    <location>
        <begin position="18"/>
        <end position="87"/>
    </location>
</feature>
<protein>
    <recommendedName>
        <fullName evidence="4">F-box domain-containing protein</fullName>
    </recommendedName>
</protein>
<keyword evidence="3" id="KW-1185">Reference proteome</keyword>
<evidence type="ECO:0000313" key="2">
    <source>
        <dbReference type="EMBL" id="RKP33509.1"/>
    </source>
</evidence>
<sequence length="87" mass="9571">MKVSIGVYAIATGLVLAWNTQATLLEGTDDAHESTSPASDLSGVLKLPNELILDIFSQLDWTMLRNLTPDHIWVGKFAICTLQEQDQ</sequence>
<feature type="signal peptide" evidence="1">
    <location>
        <begin position="1"/>
        <end position="17"/>
    </location>
</feature>
<organism evidence="2 3">
    <name type="scientific">Dimargaris cristalligena</name>
    <dbReference type="NCBI Taxonomy" id="215637"/>
    <lineage>
        <taxon>Eukaryota</taxon>
        <taxon>Fungi</taxon>
        <taxon>Fungi incertae sedis</taxon>
        <taxon>Zoopagomycota</taxon>
        <taxon>Kickxellomycotina</taxon>
        <taxon>Dimargaritomycetes</taxon>
        <taxon>Dimargaritales</taxon>
        <taxon>Dimargaritaceae</taxon>
        <taxon>Dimargaris</taxon>
    </lineage>
</organism>
<name>A0A4V1J3W8_9FUNG</name>